<dbReference type="InterPro" id="IPR007046">
    <property type="entry name" value="RNA_pol_sigma_54_core-bd"/>
</dbReference>
<name>A0ABW4LW75_9BACI</name>
<dbReference type="PANTHER" id="PTHR32248">
    <property type="entry name" value="RNA POLYMERASE SIGMA-54 FACTOR"/>
    <property type="match status" value="1"/>
</dbReference>
<comment type="similarity">
    <text evidence="1">Belongs to the sigma-54 factor family.</text>
</comment>
<dbReference type="PIRSF" id="PIRSF000774">
    <property type="entry name" value="RpoN"/>
    <property type="match status" value="1"/>
</dbReference>
<dbReference type="PROSITE" id="PS50044">
    <property type="entry name" value="SIGMA54_3"/>
    <property type="match status" value="1"/>
</dbReference>
<dbReference type="Pfam" id="PF00309">
    <property type="entry name" value="Sigma54_AID"/>
    <property type="match status" value="1"/>
</dbReference>
<keyword evidence="8" id="KW-0804">Transcription</keyword>
<dbReference type="InterPro" id="IPR007634">
    <property type="entry name" value="RNA_pol_sigma_54_DNA-bd"/>
</dbReference>
<dbReference type="PRINTS" id="PR00045">
    <property type="entry name" value="SIGMA54FCT"/>
</dbReference>
<feature type="domain" description="RNA polymerase sigma factor 54 core-binding" evidence="10">
    <location>
        <begin position="78"/>
        <end position="257"/>
    </location>
</feature>
<dbReference type="Gene3D" id="1.10.10.60">
    <property type="entry name" value="Homeodomain-like"/>
    <property type="match status" value="1"/>
</dbReference>
<proteinExistence type="inferred from homology"/>
<protein>
    <submittedName>
        <fullName evidence="11">RNA polymerase factor sigma-54</fullName>
    </submittedName>
</protein>
<evidence type="ECO:0000259" key="9">
    <source>
        <dbReference type="Pfam" id="PF04552"/>
    </source>
</evidence>
<accession>A0ABW4LW75</accession>
<dbReference type="NCBIfam" id="TIGR02395">
    <property type="entry name" value="rpoN_sigma"/>
    <property type="match status" value="1"/>
</dbReference>
<evidence type="ECO:0000313" key="11">
    <source>
        <dbReference type="EMBL" id="MFD1739395.1"/>
    </source>
</evidence>
<keyword evidence="5" id="KW-0805">Transcription regulation</keyword>
<dbReference type="Proteomes" id="UP001597214">
    <property type="component" value="Unassembled WGS sequence"/>
</dbReference>
<evidence type="ECO:0000256" key="3">
    <source>
        <dbReference type="ARBA" id="ARBA00022679"/>
    </source>
</evidence>
<organism evidence="11 12">
    <name type="scientific">Bacillus salitolerans</name>
    <dbReference type="NCBI Taxonomy" id="1437434"/>
    <lineage>
        <taxon>Bacteria</taxon>
        <taxon>Bacillati</taxon>
        <taxon>Bacillota</taxon>
        <taxon>Bacilli</taxon>
        <taxon>Bacillales</taxon>
        <taxon>Bacillaceae</taxon>
        <taxon>Bacillus</taxon>
    </lineage>
</organism>
<keyword evidence="12" id="KW-1185">Reference proteome</keyword>
<dbReference type="PANTHER" id="PTHR32248:SF4">
    <property type="entry name" value="RNA POLYMERASE SIGMA-54 FACTOR"/>
    <property type="match status" value="1"/>
</dbReference>
<evidence type="ECO:0000256" key="8">
    <source>
        <dbReference type="ARBA" id="ARBA00023163"/>
    </source>
</evidence>
<keyword evidence="4" id="KW-0548">Nucleotidyltransferase</keyword>
<dbReference type="RefSeq" id="WP_377930626.1">
    <property type="nucleotide sequence ID" value="NZ_JBHUEM010000054.1"/>
</dbReference>
<dbReference type="PROSITE" id="PS00718">
    <property type="entry name" value="SIGMA54_2"/>
    <property type="match status" value="1"/>
</dbReference>
<sequence>MNNRLIQTQTTKISLSKELRQAITLLQYSSYELSQYINQVSLENPFIRIHDTVYQTSGNYKPSGSKKRELELPGKLGPTLHEYICTQIEYLSEPLDVKKRALLLVNHIDEDGYMREDLSTISHMTGESNERLLEALSIIQTLEPVGVGAQTLQQSLSIQLKHHYPEDVMGHKIIDEYFTYLAEKKWDRIRKELTISIEDIKATFSRIQQLNPRPGADFKEEDTVYIVPDLYLKKDNHQYYLQHNDRSYTPFSIDEEYVTFKNEVEDEEAKHFIKEKYHQAKWLLSSVEQRNSTIMRVMEAILVRQKDYFDNGSSFLRPLTLREIADDINVHESTVSRAVRGKYVQTPNGVFELKYFFHSKVKSSYDKDVSSVRVKELIVHMLRKEDKQKPYSDQQISTLLKENHDLVVSRRTVAKYREQLHIPASTLRKQY</sequence>
<evidence type="ECO:0000256" key="7">
    <source>
        <dbReference type="ARBA" id="ARBA00023125"/>
    </source>
</evidence>
<dbReference type="InterPro" id="IPR000394">
    <property type="entry name" value="RNA_pol_sigma_54"/>
</dbReference>
<keyword evidence="2" id="KW-0240">DNA-directed RNA polymerase</keyword>
<evidence type="ECO:0000256" key="4">
    <source>
        <dbReference type="ARBA" id="ARBA00022695"/>
    </source>
</evidence>
<evidence type="ECO:0000256" key="1">
    <source>
        <dbReference type="ARBA" id="ARBA00008798"/>
    </source>
</evidence>
<evidence type="ECO:0000256" key="6">
    <source>
        <dbReference type="ARBA" id="ARBA00023082"/>
    </source>
</evidence>
<dbReference type="Pfam" id="PF04552">
    <property type="entry name" value="Sigma54_DBD"/>
    <property type="match status" value="1"/>
</dbReference>
<dbReference type="EMBL" id="JBHUEM010000054">
    <property type="protein sequence ID" value="MFD1739395.1"/>
    <property type="molecule type" value="Genomic_DNA"/>
</dbReference>
<dbReference type="PROSITE" id="PS00717">
    <property type="entry name" value="SIGMA54_1"/>
    <property type="match status" value="1"/>
</dbReference>
<dbReference type="Pfam" id="PF04963">
    <property type="entry name" value="Sigma54_CBD"/>
    <property type="match status" value="1"/>
</dbReference>
<dbReference type="Gene3D" id="1.10.10.1330">
    <property type="entry name" value="RNA polymerase sigma-54 factor, core-binding domain"/>
    <property type="match status" value="1"/>
</dbReference>
<evidence type="ECO:0000313" key="12">
    <source>
        <dbReference type="Proteomes" id="UP001597214"/>
    </source>
</evidence>
<gene>
    <name evidence="11" type="primary">rpoN</name>
    <name evidence="11" type="ORF">ACFSCX_23210</name>
</gene>
<evidence type="ECO:0000256" key="5">
    <source>
        <dbReference type="ARBA" id="ARBA00023015"/>
    </source>
</evidence>
<keyword evidence="3" id="KW-0808">Transferase</keyword>
<evidence type="ECO:0000259" key="10">
    <source>
        <dbReference type="Pfam" id="PF04963"/>
    </source>
</evidence>
<keyword evidence="7" id="KW-0238">DNA-binding</keyword>
<evidence type="ECO:0000256" key="2">
    <source>
        <dbReference type="ARBA" id="ARBA00022478"/>
    </source>
</evidence>
<reference evidence="12" key="1">
    <citation type="journal article" date="2019" name="Int. J. Syst. Evol. Microbiol.">
        <title>The Global Catalogue of Microorganisms (GCM) 10K type strain sequencing project: providing services to taxonomists for standard genome sequencing and annotation.</title>
        <authorList>
            <consortium name="The Broad Institute Genomics Platform"/>
            <consortium name="The Broad Institute Genome Sequencing Center for Infectious Disease"/>
            <person name="Wu L."/>
            <person name="Ma J."/>
        </authorList>
    </citation>
    <scope>NUCLEOTIDE SEQUENCE [LARGE SCALE GENOMIC DNA]</scope>
    <source>
        <strain evidence="12">CCUG 49339</strain>
    </source>
</reference>
<comment type="caution">
    <text evidence="11">The sequence shown here is derived from an EMBL/GenBank/DDBJ whole genome shotgun (WGS) entry which is preliminary data.</text>
</comment>
<dbReference type="InterPro" id="IPR038709">
    <property type="entry name" value="RpoN_core-bd_sf"/>
</dbReference>
<keyword evidence="6" id="KW-0731">Sigma factor</keyword>
<feature type="domain" description="RNA polymerase sigma factor 54 DNA-binding" evidence="9">
    <location>
        <begin position="271"/>
        <end position="430"/>
    </location>
</feature>